<proteinExistence type="inferred from homology"/>
<name>A0ABW4KZ06_9BURK</name>
<dbReference type="InterPro" id="IPR036390">
    <property type="entry name" value="WH_DNA-bd_sf"/>
</dbReference>
<keyword evidence="4" id="KW-0804">Transcription</keyword>
<keyword evidence="8" id="KW-1185">Reference proteome</keyword>
<evidence type="ECO:0000313" key="8">
    <source>
        <dbReference type="Proteomes" id="UP001597304"/>
    </source>
</evidence>
<feature type="domain" description="HTH lysR-type" evidence="6">
    <location>
        <begin position="1"/>
        <end position="59"/>
    </location>
</feature>
<dbReference type="Proteomes" id="UP001597304">
    <property type="component" value="Unassembled WGS sequence"/>
</dbReference>
<comment type="caution">
    <text evidence="7">The sequence shown here is derived from an EMBL/GenBank/DDBJ whole genome shotgun (WGS) entry which is preliminary data.</text>
</comment>
<dbReference type="InterPro" id="IPR058163">
    <property type="entry name" value="LysR-type_TF_proteobact-type"/>
</dbReference>
<dbReference type="InterPro" id="IPR036388">
    <property type="entry name" value="WH-like_DNA-bd_sf"/>
</dbReference>
<evidence type="ECO:0000256" key="4">
    <source>
        <dbReference type="ARBA" id="ARBA00023163"/>
    </source>
</evidence>
<keyword evidence="2" id="KW-0805">Transcription regulation</keyword>
<dbReference type="SUPFAM" id="SSF53850">
    <property type="entry name" value="Periplasmic binding protein-like II"/>
    <property type="match status" value="1"/>
</dbReference>
<protein>
    <submittedName>
        <fullName evidence="7">LysR family transcriptional regulator</fullName>
    </submittedName>
</protein>
<dbReference type="PROSITE" id="PS50931">
    <property type="entry name" value="HTH_LYSR"/>
    <property type="match status" value="1"/>
</dbReference>
<dbReference type="Pfam" id="PF03466">
    <property type="entry name" value="LysR_substrate"/>
    <property type="match status" value="1"/>
</dbReference>
<dbReference type="InterPro" id="IPR000847">
    <property type="entry name" value="LysR_HTH_N"/>
</dbReference>
<dbReference type="InterPro" id="IPR005119">
    <property type="entry name" value="LysR_subst-bd"/>
</dbReference>
<dbReference type="Gene3D" id="1.10.10.10">
    <property type="entry name" value="Winged helix-like DNA-binding domain superfamily/Winged helix DNA-binding domain"/>
    <property type="match status" value="1"/>
</dbReference>
<organism evidence="7 8">
    <name type="scientific">Ottowia flava</name>
    <dbReference type="NCBI Taxonomy" id="2675430"/>
    <lineage>
        <taxon>Bacteria</taxon>
        <taxon>Pseudomonadati</taxon>
        <taxon>Pseudomonadota</taxon>
        <taxon>Betaproteobacteria</taxon>
        <taxon>Burkholderiales</taxon>
        <taxon>Comamonadaceae</taxon>
        <taxon>Ottowia</taxon>
    </lineage>
</organism>
<gene>
    <name evidence="7" type="ORF">ACFSF0_17480</name>
</gene>
<comment type="similarity">
    <text evidence="1">Belongs to the LysR transcriptional regulatory family.</text>
</comment>
<evidence type="ECO:0000256" key="2">
    <source>
        <dbReference type="ARBA" id="ARBA00023015"/>
    </source>
</evidence>
<evidence type="ECO:0000256" key="1">
    <source>
        <dbReference type="ARBA" id="ARBA00009437"/>
    </source>
</evidence>
<dbReference type="PANTHER" id="PTHR30537:SF35">
    <property type="entry name" value="TRANSCRIPTIONAL REGULATORY PROTEIN"/>
    <property type="match status" value="1"/>
</dbReference>
<feature type="region of interest" description="Disordered" evidence="5">
    <location>
        <begin position="299"/>
        <end position="321"/>
    </location>
</feature>
<dbReference type="Pfam" id="PF00126">
    <property type="entry name" value="HTH_1"/>
    <property type="match status" value="1"/>
</dbReference>
<evidence type="ECO:0000313" key="7">
    <source>
        <dbReference type="EMBL" id="MFD1712392.1"/>
    </source>
</evidence>
<sequence length="321" mass="35238">MDSLDLIQTFREVAQRGSFSAAARALDMSPANASKYVAQLEERFGVRLFHRTTRKVSLTDAGELLFERSAALLELIDMTEGELHERATKPSGRLSITAPHGLMHSQLPILIGNFMKDHPAVTVNLHVTNHVVALAEEGVDLALRIGPIEDANLIVRRLVPIEYAVAASPGYWAEHGLPQHPDDLLAHRQLAYALAGEAPRWYFHVDGKTKDIPLQPIFCATDPAPLPSLAAMGLGVVWMPRLALRPHIDSGALEPALQKYSVQGVWVYAAYAQRRHNSAALRALLEYLEVKLRGRDDETTQTLALPGPPAPRSAKRKAAST</sequence>
<evidence type="ECO:0000256" key="5">
    <source>
        <dbReference type="SAM" id="MobiDB-lite"/>
    </source>
</evidence>
<accession>A0ABW4KZ06</accession>
<evidence type="ECO:0000256" key="3">
    <source>
        <dbReference type="ARBA" id="ARBA00023125"/>
    </source>
</evidence>
<dbReference type="CDD" id="cd08422">
    <property type="entry name" value="PBP2_CrgA_like"/>
    <property type="match status" value="1"/>
</dbReference>
<dbReference type="SUPFAM" id="SSF46785">
    <property type="entry name" value="Winged helix' DNA-binding domain"/>
    <property type="match status" value="1"/>
</dbReference>
<dbReference type="Gene3D" id="3.40.190.290">
    <property type="match status" value="1"/>
</dbReference>
<reference evidence="8" key="1">
    <citation type="journal article" date="2019" name="Int. J. Syst. Evol. Microbiol.">
        <title>The Global Catalogue of Microorganisms (GCM) 10K type strain sequencing project: providing services to taxonomists for standard genome sequencing and annotation.</title>
        <authorList>
            <consortium name="The Broad Institute Genomics Platform"/>
            <consortium name="The Broad Institute Genome Sequencing Center for Infectious Disease"/>
            <person name="Wu L."/>
            <person name="Ma J."/>
        </authorList>
    </citation>
    <scope>NUCLEOTIDE SEQUENCE [LARGE SCALE GENOMIC DNA]</scope>
    <source>
        <strain evidence="8">LMG 29247</strain>
    </source>
</reference>
<dbReference type="EMBL" id="JBHUEJ010000044">
    <property type="protein sequence ID" value="MFD1712392.1"/>
    <property type="molecule type" value="Genomic_DNA"/>
</dbReference>
<evidence type="ECO:0000259" key="6">
    <source>
        <dbReference type="PROSITE" id="PS50931"/>
    </source>
</evidence>
<keyword evidence="3" id="KW-0238">DNA-binding</keyword>
<dbReference type="RefSeq" id="WP_147913105.1">
    <property type="nucleotide sequence ID" value="NZ_JBHUEJ010000044.1"/>
</dbReference>
<dbReference type="PANTHER" id="PTHR30537">
    <property type="entry name" value="HTH-TYPE TRANSCRIPTIONAL REGULATOR"/>
    <property type="match status" value="1"/>
</dbReference>